<evidence type="ECO:0000313" key="2">
    <source>
        <dbReference type="EMBL" id="QHT83930.1"/>
    </source>
</evidence>
<proteinExistence type="predicted"/>
<accession>A0A6C0HU56</accession>
<name>A0A6C0HU56_9ZZZZ</name>
<protein>
    <submittedName>
        <fullName evidence="2">Uncharacterized protein</fullName>
    </submittedName>
</protein>
<keyword evidence="1" id="KW-1133">Transmembrane helix</keyword>
<keyword evidence="1" id="KW-0472">Membrane</keyword>
<feature type="transmembrane region" description="Helical" evidence="1">
    <location>
        <begin position="60"/>
        <end position="93"/>
    </location>
</feature>
<reference evidence="2" key="1">
    <citation type="journal article" date="2020" name="Nature">
        <title>Giant virus diversity and host interactions through global metagenomics.</title>
        <authorList>
            <person name="Schulz F."/>
            <person name="Roux S."/>
            <person name="Paez-Espino D."/>
            <person name="Jungbluth S."/>
            <person name="Walsh D.A."/>
            <person name="Denef V.J."/>
            <person name="McMahon K.D."/>
            <person name="Konstantinidis K.T."/>
            <person name="Eloe-Fadrosh E.A."/>
            <person name="Kyrpides N.C."/>
            <person name="Woyke T."/>
        </authorList>
    </citation>
    <scope>NUCLEOTIDE SEQUENCE</scope>
    <source>
        <strain evidence="2">GVMAG-M-3300023184-168</strain>
    </source>
</reference>
<feature type="transmembrane region" description="Helical" evidence="1">
    <location>
        <begin position="155"/>
        <end position="180"/>
    </location>
</feature>
<sequence>MSKSIILLNYIAFLILFIISFVCIFKKNAYILGFVLLFITNAAFMVYVSGELIPLINDITYFGTVFSIIAIISSSVLHFVSLIFIVMLIYNLYVKYTVNNGLSINIPEPYKSQLYNFNVLMITTFCICTLLLFIVKFRPEKLDINFYELLKRGNIILYYRYSLLLFSILLSIAAIVISSLQVKTASEFSKLSRQQVNGAENKVKKGPKIYSIKDLNLQTTIPDTKNTIKEKIGSLVNDSIFPIM</sequence>
<dbReference type="EMBL" id="MN740014">
    <property type="protein sequence ID" value="QHT83930.1"/>
    <property type="molecule type" value="Genomic_DNA"/>
</dbReference>
<dbReference type="AlphaFoldDB" id="A0A6C0HU56"/>
<keyword evidence="1" id="KW-0812">Transmembrane</keyword>
<evidence type="ECO:0000256" key="1">
    <source>
        <dbReference type="SAM" id="Phobius"/>
    </source>
</evidence>
<feature type="transmembrane region" description="Helical" evidence="1">
    <location>
        <begin position="6"/>
        <end position="25"/>
    </location>
</feature>
<organism evidence="2">
    <name type="scientific">viral metagenome</name>
    <dbReference type="NCBI Taxonomy" id="1070528"/>
    <lineage>
        <taxon>unclassified sequences</taxon>
        <taxon>metagenomes</taxon>
        <taxon>organismal metagenomes</taxon>
    </lineage>
</organism>
<feature type="transmembrane region" description="Helical" evidence="1">
    <location>
        <begin position="30"/>
        <end position="48"/>
    </location>
</feature>
<feature type="transmembrane region" description="Helical" evidence="1">
    <location>
        <begin position="114"/>
        <end position="135"/>
    </location>
</feature>